<gene>
    <name evidence="2" type="ORF">PF008_g16418</name>
</gene>
<protein>
    <submittedName>
        <fullName evidence="2">Uncharacterized protein</fullName>
    </submittedName>
</protein>
<dbReference type="AlphaFoldDB" id="A0A6G0RBD9"/>
<proteinExistence type="predicted"/>
<evidence type="ECO:0000313" key="2">
    <source>
        <dbReference type="EMBL" id="KAE9327388.1"/>
    </source>
</evidence>
<evidence type="ECO:0000256" key="1">
    <source>
        <dbReference type="SAM" id="MobiDB-lite"/>
    </source>
</evidence>
<feature type="region of interest" description="Disordered" evidence="1">
    <location>
        <begin position="127"/>
        <end position="146"/>
    </location>
</feature>
<comment type="caution">
    <text evidence="2">The sequence shown here is derived from an EMBL/GenBank/DDBJ whole genome shotgun (WGS) entry which is preliminary data.</text>
</comment>
<feature type="compositionally biased region" description="Basic and acidic residues" evidence="1">
    <location>
        <begin position="137"/>
        <end position="146"/>
    </location>
</feature>
<reference evidence="2 3" key="1">
    <citation type="submission" date="2018-09" db="EMBL/GenBank/DDBJ databases">
        <title>Genomic investigation of the strawberry pathogen Phytophthora fragariae indicates pathogenicity is determined by transcriptional variation in three key races.</title>
        <authorList>
            <person name="Adams T.M."/>
            <person name="Armitage A.D."/>
            <person name="Sobczyk M.K."/>
            <person name="Bates H.J."/>
            <person name="Dunwell J.M."/>
            <person name="Nellist C.F."/>
            <person name="Harrison R.J."/>
        </authorList>
    </citation>
    <scope>NUCLEOTIDE SEQUENCE [LARGE SCALE GENOMIC DNA]</scope>
    <source>
        <strain evidence="2 3">NOV-77</strain>
    </source>
</reference>
<name>A0A6G0RBD9_9STRA</name>
<accession>A0A6G0RBD9</accession>
<sequence>MTSVYFSQGIQAAGDTLRQFEEANTMRFGSVARSHLSATLPRQPDMTTFTMPDDNTTGQAKALDAAIAESEAPHTEATGTSRRTSSIRLRVNGFWVGYEVEVLDLRAALGLPAYDIFIEGMFHRYEPVQPPQDDVPDVDHQQEDED</sequence>
<dbReference type="Proteomes" id="UP000486351">
    <property type="component" value="Unassembled WGS sequence"/>
</dbReference>
<evidence type="ECO:0000313" key="3">
    <source>
        <dbReference type="Proteomes" id="UP000486351"/>
    </source>
</evidence>
<dbReference type="EMBL" id="QXFY01001126">
    <property type="protein sequence ID" value="KAE9327388.1"/>
    <property type="molecule type" value="Genomic_DNA"/>
</dbReference>
<organism evidence="2 3">
    <name type="scientific">Phytophthora fragariae</name>
    <dbReference type="NCBI Taxonomy" id="53985"/>
    <lineage>
        <taxon>Eukaryota</taxon>
        <taxon>Sar</taxon>
        <taxon>Stramenopiles</taxon>
        <taxon>Oomycota</taxon>
        <taxon>Peronosporomycetes</taxon>
        <taxon>Peronosporales</taxon>
        <taxon>Peronosporaceae</taxon>
        <taxon>Phytophthora</taxon>
    </lineage>
</organism>